<proteinExistence type="predicted"/>
<evidence type="ECO:0000259" key="1">
    <source>
        <dbReference type="Pfam" id="PF24035"/>
    </source>
</evidence>
<dbReference type="Proteomes" id="UP000323537">
    <property type="component" value="Unassembled WGS sequence"/>
</dbReference>
<reference evidence="2 3" key="1">
    <citation type="submission" date="2016-10" db="EMBL/GenBank/DDBJ databases">
        <authorList>
            <person name="Varghese N."/>
            <person name="Submissions S."/>
        </authorList>
    </citation>
    <scope>NUCLEOTIDE SEQUENCE [LARGE SCALE GENOMIC DNA]</scope>
    <source>
        <strain evidence="2 3">CGMCC 1.6377</strain>
    </source>
</reference>
<dbReference type="Gene3D" id="1.10.10.10">
    <property type="entry name" value="Winged helix-like DNA-binding domain superfamily/Winged helix DNA-binding domain"/>
    <property type="match status" value="1"/>
</dbReference>
<sequence>MGDPGEAPDGRNHAVGEIPPRLAEDQFYRALTSPHRRRLLHYVLEKEESTVEELATVLSGWEATTTGTMYTSADRSEVLLQLLHNHLPRLDDAELIEYDSNVGTVRRGSLHPRVADVIRWSVEAERPDESG</sequence>
<accession>A0A1I2Z324</accession>
<evidence type="ECO:0000313" key="3">
    <source>
        <dbReference type="Proteomes" id="UP000323537"/>
    </source>
</evidence>
<keyword evidence="3" id="KW-1185">Reference proteome</keyword>
<name>A0A1I2Z324_9EURY</name>
<dbReference type="EMBL" id="FOPZ01000001">
    <property type="protein sequence ID" value="SFH32100.1"/>
    <property type="molecule type" value="Genomic_DNA"/>
</dbReference>
<feature type="domain" description="DUF7344" evidence="1">
    <location>
        <begin position="29"/>
        <end position="106"/>
    </location>
</feature>
<protein>
    <recommendedName>
        <fullName evidence="1">DUF7344 domain-containing protein</fullName>
    </recommendedName>
</protein>
<dbReference type="RefSeq" id="WP_149782960.1">
    <property type="nucleotide sequence ID" value="NZ_BAAADP010000001.1"/>
</dbReference>
<dbReference type="InterPro" id="IPR036388">
    <property type="entry name" value="WH-like_DNA-bd_sf"/>
</dbReference>
<organism evidence="2 3">
    <name type="scientific">Halorubrum aquaticum</name>
    <dbReference type="NCBI Taxonomy" id="387340"/>
    <lineage>
        <taxon>Archaea</taxon>
        <taxon>Methanobacteriati</taxon>
        <taxon>Methanobacteriota</taxon>
        <taxon>Stenosarchaea group</taxon>
        <taxon>Halobacteria</taxon>
        <taxon>Halobacteriales</taxon>
        <taxon>Haloferacaceae</taxon>
        <taxon>Halorubrum</taxon>
    </lineage>
</organism>
<gene>
    <name evidence="2" type="ORF">SAMN04488066_101164</name>
</gene>
<evidence type="ECO:0000313" key="2">
    <source>
        <dbReference type="EMBL" id="SFH32100.1"/>
    </source>
</evidence>
<dbReference type="Pfam" id="PF24035">
    <property type="entry name" value="DUF7344"/>
    <property type="match status" value="1"/>
</dbReference>
<dbReference type="AlphaFoldDB" id="A0A1I2Z324"/>
<dbReference type="InterPro" id="IPR055768">
    <property type="entry name" value="DUF7344"/>
</dbReference>